<dbReference type="EMBL" id="CAUEEQ010078916">
    <property type="protein sequence ID" value="CAJ0968102.1"/>
    <property type="molecule type" value="Genomic_DNA"/>
</dbReference>
<gene>
    <name evidence="11" type="ORF">RIMI_LOCUS22795453</name>
</gene>
<dbReference type="Pfam" id="PF13445">
    <property type="entry name" value="zf-RING_UBOX"/>
    <property type="match status" value="1"/>
</dbReference>
<keyword evidence="3" id="KW-0833">Ubl conjugation pathway</keyword>
<keyword evidence="1" id="KW-0479">Metal-binding</keyword>
<dbReference type="InterPro" id="IPR043136">
    <property type="entry name" value="B30.2/SPRY_sf"/>
</dbReference>
<feature type="compositionally biased region" description="Basic and acidic residues" evidence="7">
    <location>
        <begin position="312"/>
        <end position="360"/>
    </location>
</feature>
<evidence type="ECO:0000313" key="12">
    <source>
        <dbReference type="Proteomes" id="UP001176940"/>
    </source>
</evidence>
<dbReference type="InterPro" id="IPR001841">
    <property type="entry name" value="Znf_RING"/>
</dbReference>
<dbReference type="SMART" id="SM00589">
    <property type="entry name" value="PRY"/>
    <property type="match status" value="1"/>
</dbReference>
<feature type="compositionally biased region" description="Polar residues" evidence="7">
    <location>
        <begin position="635"/>
        <end position="660"/>
    </location>
</feature>
<dbReference type="InterPro" id="IPR001870">
    <property type="entry name" value="B30.2/SPRY"/>
</dbReference>
<dbReference type="Gene3D" id="3.30.40.10">
    <property type="entry name" value="Zinc/RING finger domain, C3HC4 (zinc finger)"/>
    <property type="match status" value="1"/>
</dbReference>
<keyword evidence="12" id="KW-1185">Reference proteome</keyword>
<dbReference type="Proteomes" id="UP001176940">
    <property type="component" value="Unassembled WGS sequence"/>
</dbReference>
<dbReference type="CDD" id="cd16597">
    <property type="entry name" value="RING-HC_TRIM25_C-IV"/>
    <property type="match status" value="1"/>
</dbReference>
<feature type="region of interest" description="Disordered" evidence="7">
    <location>
        <begin position="477"/>
        <end position="503"/>
    </location>
</feature>
<feature type="compositionally biased region" description="Low complexity" evidence="7">
    <location>
        <begin position="757"/>
        <end position="769"/>
    </location>
</feature>
<feature type="compositionally biased region" description="Acidic residues" evidence="7">
    <location>
        <begin position="296"/>
        <end position="311"/>
    </location>
</feature>
<dbReference type="PANTHER" id="PTHR25465">
    <property type="entry name" value="B-BOX DOMAIN CONTAINING"/>
    <property type="match status" value="1"/>
</dbReference>
<feature type="compositionally biased region" description="Basic and acidic residues" evidence="7">
    <location>
        <begin position="201"/>
        <end position="221"/>
    </location>
</feature>
<dbReference type="PROSITE" id="PS50119">
    <property type="entry name" value="ZF_BBOX"/>
    <property type="match status" value="1"/>
</dbReference>
<dbReference type="SUPFAM" id="SSF49899">
    <property type="entry name" value="Concanavalin A-like lectins/glucanases"/>
    <property type="match status" value="1"/>
</dbReference>
<feature type="region of interest" description="Disordered" evidence="7">
    <location>
        <begin position="522"/>
        <end position="560"/>
    </location>
</feature>
<evidence type="ECO:0000256" key="3">
    <source>
        <dbReference type="ARBA" id="ARBA00022786"/>
    </source>
</evidence>
<evidence type="ECO:0000256" key="1">
    <source>
        <dbReference type="ARBA" id="ARBA00022723"/>
    </source>
</evidence>
<keyword evidence="5" id="KW-0175">Coiled coil</keyword>
<dbReference type="Pfam" id="PF13765">
    <property type="entry name" value="PRY"/>
    <property type="match status" value="1"/>
</dbReference>
<keyword evidence="4" id="KW-0862">Zinc</keyword>
<dbReference type="SMART" id="SM00336">
    <property type="entry name" value="BBOX"/>
    <property type="match status" value="1"/>
</dbReference>
<evidence type="ECO:0000256" key="4">
    <source>
        <dbReference type="ARBA" id="ARBA00022833"/>
    </source>
</evidence>
<sequence length="967" mass="101865">MASADLRHELNCSICKDIYTDPVTLRCGHSFCQICIDGVLDTDGGYGEYSCPDCRATFQRWPPLQKNITLCNVVENFLASHPHQEEITGICCTYCVDSPVSAVRSCLHCEASLCDNHLRVHSKEPEHVLTDPSTSLETRKCSVHKKILEYYCTEDAACICASCSLAGEHRGHRVEMLDEASEKKKKKLRNVLHKLTTKKKKTEERVQSLEERKRKGQEKAAGKAERVTALCTDIRRRVDDLEKKILSDISKWEENVSLSDVIQNLEIKMDELSRKMRHIEELCNMTDPLTVLQDPDTGDLCDPEEEGGDEDTGGHGGDEDTGGHDGGDEDTGGHGGDEDTGGHDGGDEDTGGHDGGDRGAELISHISHTLSTMIRDINVIFHMQDPADILLDVNTAANNLLISDDLKTATWMEITQNYPETSERFQYNQVMSGRRFTSGRHYWDVEIRGIPSGLLVVSLGSVPAHTLSWASPHLLTSPSSPRAPSLHTPPSGASSSPVSSAQLTPTHRLIVSVPALADSGPPGLPLLAPGAPADRAAAAPQGRRSGRSSHPSVRLRVGGEPALPIRRASAPRVAPGCAADVSALASGAAARRCQVPASYSDRVRAPGTSCPRSETQGPARLSEPPQPSHLVQARPASQSAVRAGQDTPTSGPTSSRQSHCSAGAGRGPPAASVPSAARQPLRGTGGQREQPAQAHRESPAASGSLPSLMPAWDRQAPPTTFPGSCSSAALACGAPTCQIGRGGASKAALTSLPSQVPPRGAAASPASPGLQHRGPLASPLLARHVPQAGTSVLPVEGGGRSGARATNTAAERDDWPIQTSQHAPQPGMYTPKTYTVAPNTNTAALNYAPPTPPCSQTQIADSFLTVPALLCSPCGASLIVATPSPALPPAPPLTPHGQAVGIPTPIADTTHTGAAGATIDPAPPDGARHPQPMVQTHRGVTTGGTGRMPKDGGLTGHPERVPSGNRH</sequence>
<dbReference type="InterPro" id="IPR003649">
    <property type="entry name" value="Bbox_C"/>
</dbReference>
<organism evidence="11 12">
    <name type="scientific">Ranitomeya imitator</name>
    <name type="common">mimic poison frog</name>
    <dbReference type="NCBI Taxonomy" id="111125"/>
    <lineage>
        <taxon>Eukaryota</taxon>
        <taxon>Metazoa</taxon>
        <taxon>Chordata</taxon>
        <taxon>Craniata</taxon>
        <taxon>Vertebrata</taxon>
        <taxon>Euteleostomi</taxon>
        <taxon>Amphibia</taxon>
        <taxon>Batrachia</taxon>
        <taxon>Anura</taxon>
        <taxon>Neobatrachia</taxon>
        <taxon>Hyloidea</taxon>
        <taxon>Dendrobatidae</taxon>
        <taxon>Dendrobatinae</taxon>
        <taxon>Ranitomeya</taxon>
    </lineage>
</organism>
<evidence type="ECO:0000259" key="9">
    <source>
        <dbReference type="PROSITE" id="PS50119"/>
    </source>
</evidence>
<protein>
    <submittedName>
        <fullName evidence="11">Uncharacterized protein</fullName>
    </submittedName>
</protein>
<feature type="domain" description="B30.2/SPRY" evidence="10">
    <location>
        <begin position="369"/>
        <end position="572"/>
    </location>
</feature>
<proteinExistence type="predicted"/>
<dbReference type="PRINTS" id="PR01407">
    <property type="entry name" value="BUTYPHLNCDUF"/>
</dbReference>
<feature type="compositionally biased region" description="Low complexity" evidence="7">
    <location>
        <begin position="522"/>
        <end position="540"/>
    </location>
</feature>
<evidence type="ECO:0000259" key="10">
    <source>
        <dbReference type="PROSITE" id="PS50188"/>
    </source>
</evidence>
<feature type="compositionally biased region" description="Low complexity" evidence="7">
    <location>
        <begin position="906"/>
        <end position="920"/>
    </location>
</feature>
<name>A0ABN9MRS2_9NEOB</name>
<feature type="region of interest" description="Disordered" evidence="7">
    <location>
        <begin position="750"/>
        <end position="776"/>
    </location>
</feature>
<feature type="region of interest" description="Disordered" evidence="7">
    <location>
        <begin position="902"/>
        <end position="967"/>
    </location>
</feature>
<feature type="domain" description="B box-type" evidence="9">
    <location>
        <begin position="136"/>
        <end position="177"/>
    </location>
</feature>
<dbReference type="SUPFAM" id="SSF57850">
    <property type="entry name" value="RING/U-box"/>
    <property type="match status" value="1"/>
</dbReference>
<dbReference type="SMART" id="SM00184">
    <property type="entry name" value="RING"/>
    <property type="match status" value="1"/>
</dbReference>
<dbReference type="InterPro" id="IPR017907">
    <property type="entry name" value="Znf_RING_CS"/>
</dbReference>
<accession>A0ABN9MRS2</accession>
<comment type="caution">
    <text evidence="11">The sequence shown here is derived from an EMBL/GenBank/DDBJ whole genome shotgun (WGS) entry which is preliminary data.</text>
</comment>
<dbReference type="InterPro" id="IPR003879">
    <property type="entry name" value="Butyrophylin_SPRY"/>
</dbReference>
<dbReference type="SUPFAM" id="SSF57845">
    <property type="entry name" value="B-box zinc-binding domain"/>
    <property type="match status" value="1"/>
</dbReference>
<dbReference type="Gene3D" id="3.30.160.60">
    <property type="entry name" value="Classic Zinc Finger"/>
    <property type="match status" value="1"/>
</dbReference>
<dbReference type="InterPro" id="IPR013083">
    <property type="entry name" value="Znf_RING/FYVE/PHD"/>
</dbReference>
<evidence type="ECO:0000313" key="11">
    <source>
        <dbReference type="EMBL" id="CAJ0968102.1"/>
    </source>
</evidence>
<dbReference type="InterPro" id="IPR013320">
    <property type="entry name" value="ConA-like_dom_sf"/>
</dbReference>
<feature type="region of interest" description="Disordered" evidence="7">
    <location>
        <begin position="589"/>
        <end position="723"/>
    </location>
</feature>
<dbReference type="InterPro" id="IPR051051">
    <property type="entry name" value="E3_ubiq-ligase_TRIM/RNF"/>
</dbReference>
<reference evidence="11" key="1">
    <citation type="submission" date="2023-07" db="EMBL/GenBank/DDBJ databases">
        <authorList>
            <person name="Stuckert A."/>
        </authorList>
    </citation>
    <scope>NUCLEOTIDE SEQUENCE</scope>
</reference>
<feature type="region of interest" description="Disordered" evidence="7">
    <location>
        <begin position="199"/>
        <end position="221"/>
    </location>
</feature>
<dbReference type="InterPro" id="IPR027370">
    <property type="entry name" value="Znf-RING_euk"/>
</dbReference>
<dbReference type="CDD" id="cd19769">
    <property type="entry name" value="Bbox2_TRIM16-like"/>
    <property type="match status" value="1"/>
</dbReference>
<dbReference type="InterPro" id="IPR006574">
    <property type="entry name" value="PRY"/>
</dbReference>
<feature type="compositionally biased region" description="Low complexity" evidence="7">
    <location>
        <begin position="489"/>
        <end position="501"/>
    </location>
</feature>
<keyword evidence="2 6" id="KW-0863">Zinc-finger</keyword>
<evidence type="ECO:0000256" key="2">
    <source>
        <dbReference type="ARBA" id="ARBA00022771"/>
    </source>
</evidence>
<feature type="domain" description="RING-type" evidence="8">
    <location>
        <begin position="12"/>
        <end position="55"/>
    </location>
</feature>
<dbReference type="SMART" id="SM00502">
    <property type="entry name" value="BBC"/>
    <property type="match status" value="1"/>
</dbReference>
<dbReference type="Gene3D" id="2.60.120.920">
    <property type="match status" value="1"/>
</dbReference>
<dbReference type="PROSITE" id="PS50089">
    <property type="entry name" value="ZF_RING_2"/>
    <property type="match status" value="1"/>
</dbReference>
<evidence type="ECO:0000256" key="6">
    <source>
        <dbReference type="PROSITE-ProRule" id="PRU00024"/>
    </source>
</evidence>
<feature type="compositionally biased region" description="Low complexity" evidence="7">
    <location>
        <begin position="661"/>
        <end position="678"/>
    </location>
</feature>
<evidence type="ECO:0000259" key="8">
    <source>
        <dbReference type="PROSITE" id="PS50089"/>
    </source>
</evidence>
<dbReference type="PROSITE" id="PS50188">
    <property type="entry name" value="B302_SPRY"/>
    <property type="match status" value="1"/>
</dbReference>
<feature type="region of interest" description="Disordered" evidence="7">
    <location>
        <begin position="288"/>
        <end position="360"/>
    </location>
</feature>
<dbReference type="PANTHER" id="PTHR25465:SF41">
    <property type="entry name" value="E3 UBIQUITIN-PROTEIN LIGASE RNF135"/>
    <property type="match status" value="1"/>
</dbReference>
<evidence type="ECO:0000256" key="5">
    <source>
        <dbReference type="ARBA" id="ARBA00023054"/>
    </source>
</evidence>
<dbReference type="InterPro" id="IPR000315">
    <property type="entry name" value="Znf_B-box"/>
</dbReference>
<dbReference type="PROSITE" id="PS00518">
    <property type="entry name" value="ZF_RING_1"/>
    <property type="match status" value="1"/>
</dbReference>
<dbReference type="Pfam" id="PF00643">
    <property type="entry name" value="zf-B_box"/>
    <property type="match status" value="1"/>
</dbReference>
<evidence type="ECO:0000256" key="7">
    <source>
        <dbReference type="SAM" id="MobiDB-lite"/>
    </source>
</evidence>